<dbReference type="Pfam" id="PF00447">
    <property type="entry name" value="HSF_DNA-bind"/>
    <property type="match status" value="1"/>
</dbReference>
<evidence type="ECO:0000256" key="9">
    <source>
        <dbReference type="RuleBase" id="RU004020"/>
    </source>
</evidence>
<comment type="caution">
    <text evidence="13">The sequence shown here is derived from an EMBL/GenBank/DDBJ whole genome shotgun (WGS) entry which is preliminary data.</text>
</comment>
<dbReference type="PANTHER" id="PTHR10015:SF337">
    <property type="entry name" value="HEAT STRESS TRANSCRIPTION FACTOR A-3"/>
    <property type="match status" value="1"/>
</dbReference>
<evidence type="ECO:0000256" key="2">
    <source>
        <dbReference type="ARBA" id="ARBA00011233"/>
    </source>
</evidence>
<evidence type="ECO:0000256" key="11">
    <source>
        <dbReference type="SAM" id="MobiDB-lite"/>
    </source>
</evidence>
<evidence type="ECO:0000256" key="1">
    <source>
        <dbReference type="ARBA" id="ARBA00004123"/>
    </source>
</evidence>
<feature type="coiled-coil region" evidence="10">
    <location>
        <begin position="128"/>
        <end position="155"/>
    </location>
</feature>
<keyword evidence="7" id="KW-0804">Transcription</keyword>
<evidence type="ECO:0000256" key="10">
    <source>
        <dbReference type="SAM" id="Coils"/>
    </source>
</evidence>
<feature type="region of interest" description="Disordered" evidence="11">
    <location>
        <begin position="412"/>
        <end position="447"/>
    </location>
</feature>
<dbReference type="EMBL" id="JBGMDY010000009">
    <property type="protein sequence ID" value="KAL2323135.1"/>
    <property type="molecule type" value="Genomic_DNA"/>
</dbReference>
<evidence type="ECO:0000256" key="4">
    <source>
        <dbReference type="ARBA" id="ARBA00023015"/>
    </source>
</evidence>
<dbReference type="AlphaFoldDB" id="A0ABD1LJK3"/>
<keyword evidence="4" id="KW-0805">Transcription regulation</keyword>
<dbReference type="InterPro" id="IPR036390">
    <property type="entry name" value="WH_DNA-bd_sf"/>
</dbReference>
<keyword evidence="10" id="KW-0175">Coiled coil</keyword>
<protein>
    <recommendedName>
        <fullName evidence="12">HSF-type DNA-binding domain-containing protein</fullName>
    </recommendedName>
</protein>
<keyword evidence="3" id="KW-0597">Phosphoprotein</keyword>
<evidence type="ECO:0000259" key="12">
    <source>
        <dbReference type="PROSITE" id="PS00434"/>
    </source>
</evidence>
<gene>
    <name evidence="13" type="ORF">Fmac_027514</name>
</gene>
<evidence type="ECO:0000313" key="14">
    <source>
        <dbReference type="Proteomes" id="UP001603857"/>
    </source>
</evidence>
<comment type="subunit">
    <text evidence="2">Homotrimer.</text>
</comment>
<keyword evidence="8" id="KW-0539">Nucleus</keyword>
<dbReference type="Gene3D" id="1.10.10.10">
    <property type="entry name" value="Winged helix-like DNA-binding domain superfamily/Winged helix DNA-binding domain"/>
    <property type="match status" value="1"/>
</dbReference>
<accession>A0ABD1LJK3</accession>
<proteinExistence type="inferred from homology"/>
<dbReference type="InterPro" id="IPR036388">
    <property type="entry name" value="WH-like_DNA-bd_sf"/>
</dbReference>
<dbReference type="GO" id="GO:0003677">
    <property type="term" value="F:DNA binding"/>
    <property type="evidence" value="ECO:0007669"/>
    <property type="project" value="UniProtKB-KW"/>
</dbReference>
<evidence type="ECO:0000256" key="5">
    <source>
        <dbReference type="ARBA" id="ARBA00023016"/>
    </source>
</evidence>
<dbReference type="GO" id="GO:0005634">
    <property type="term" value="C:nucleus"/>
    <property type="evidence" value="ECO:0007669"/>
    <property type="project" value="UniProtKB-SubCell"/>
</dbReference>
<feature type="compositionally biased region" description="Basic and acidic residues" evidence="11">
    <location>
        <begin position="437"/>
        <end position="447"/>
    </location>
</feature>
<dbReference type="PROSITE" id="PS00434">
    <property type="entry name" value="HSF_DOMAIN"/>
    <property type="match status" value="1"/>
</dbReference>
<feature type="domain" description="HSF-type DNA-binding" evidence="12">
    <location>
        <begin position="56"/>
        <end position="80"/>
    </location>
</feature>
<evidence type="ECO:0000256" key="8">
    <source>
        <dbReference type="ARBA" id="ARBA00023242"/>
    </source>
</evidence>
<dbReference type="InterPro" id="IPR000232">
    <property type="entry name" value="HSF_DNA-bd"/>
</dbReference>
<dbReference type="SUPFAM" id="SSF46785">
    <property type="entry name" value="Winged helix' DNA-binding domain"/>
    <property type="match status" value="1"/>
</dbReference>
<reference evidence="13 14" key="1">
    <citation type="submission" date="2024-08" db="EMBL/GenBank/DDBJ databases">
        <title>Insights into the chromosomal genome structure of Flemingia macrophylla.</title>
        <authorList>
            <person name="Ding Y."/>
            <person name="Zhao Y."/>
            <person name="Bi W."/>
            <person name="Wu M."/>
            <person name="Zhao G."/>
            <person name="Gong Y."/>
            <person name="Li W."/>
            <person name="Zhang P."/>
        </authorList>
    </citation>
    <scope>NUCLEOTIDE SEQUENCE [LARGE SCALE GENOMIC DNA]</scope>
    <source>
        <strain evidence="13">DYQJB</strain>
        <tissue evidence="13">Leaf</tissue>
    </source>
</reference>
<evidence type="ECO:0000256" key="7">
    <source>
        <dbReference type="ARBA" id="ARBA00023163"/>
    </source>
</evidence>
<comment type="subcellular location">
    <subcellularLocation>
        <location evidence="1">Nucleus</location>
    </subcellularLocation>
</comment>
<keyword evidence="5" id="KW-0346">Stress response</keyword>
<evidence type="ECO:0000256" key="3">
    <source>
        <dbReference type="ARBA" id="ARBA00022553"/>
    </source>
</evidence>
<dbReference type="FunFam" id="1.10.10.10:FF:000037">
    <property type="entry name" value="Heat stress transcription factor B-4"/>
    <property type="match status" value="1"/>
</dbReference>
<dbReference type="PRINTS" id="PR00056">
    <property type="entry name" value="HSFDOMAIN"/>
</dbReference>
<evidence type="ECO:0000313" key="13">
    <source>
        <dbReference type="EMBL" id="KAL2323135.1"/>
    </source>
</evidence>
<keyword evidence="14" id="KW-1185">Reference proteome</keyword>
<name>A0ABD1LJK3_9FABA</name>
<dbReference type="PANTHER" id="PTHR10015">
    <property type="entry name" value="HEAT SHOCK TRANSCRIPTION FACTOR"/>
    <property type="match status" value="1"/>
</dbReference>
<dbReference type="Proteomes" id="UP001603857">
    <property type="component" value="Unassembled WGS sequence"/>
</dbReference>
<dbReference type="SMART" id="SM00415">
    <property type="entry name" value="HSF"/>
    <property type="match status" value="1"/>
</dbReference>
<keyword evidence="6" id="KW-0238">DNA-binding</keyword>
<sequence length="447" mass="50266">MNPNSPMPLEINPFPPFLSKTFDLVDDPTLDPIISWGSTGLTFVVWDPLEFARIVLPRHFKHNNFSSFVRQLNTYGFRKIDTDKWEFFNQAFQRGNKQLLKNIQRRRSSQSQQVGSYIGIGSSTDAGKSGVEVEIERLRKERSMLMEELIDLQQQQRRTAHHAGEVNQRLQTAEQRQKQMVSFLAKLFQNPAFLARLRHKKEQKEIDSPRTVRKFVKQHQHEAGTAENLKEGQIVRYQLDWRNIGISSEIPELSPVSIEQSPHYLSQGLAGEMSVGEEDLAAQIENIVPDDLATEHRTTPSQVMIGEGSSSFGPEDPLFKGKSVVGQNLEVPPDYFASFPDVLTKEKGFLDFSSIGTEGIKLEDVWDCDLDVSGAASSCGNELWGNPINYEVLPEFGVTSGLSESDIWDIGSGSMGIDKSPADEPSLWETDGQACQPKEDRPKNNDP</sequence>
<comment type="similarity">
    <text evidence="9">Belongs to the HSF family.</text>
</comment>
<organism evidence="13 14">
    <name type="scientific">Flemingia macrophylla</name>
    <dbReference type="NCBI Taxonomy" id="520843"/>
    <lineage>
        <taxon>Eukaryota</taxon>
        <taxon>Viridiplantae</taxon>
        <taxon>Streptophyta</taxon>
        <taxon>Embryophyta</taxon>
        <taxon>Tracheophyta</taxon>
        <taxon>Spermatophyta</taxon>
        <taxon>Magnoliopsida</taxon>
        <taxon>eudicotyledons</taxon>
        <taxon>Gunneridae</taxon>
        <taxon>Pentapetalae</taxon>
        <taxon>rosids</taxon>
        <taxon>fabids</taxon>
        <taxon>Fabales</taxon>
        <taxon>Fabaceae</taxon>
        <taxon>Papilionoideae</taxon>
        <taxon>50 kb inversion clade</taxon>
        <taxon>NPAAA clade</taxon>
        <taxon>indigoferoid/millettioid clade</taxon>
        <taxon>Phaseoleae</taxon>
        <taxon>Flemingia</taxon>
    </lineage>
</organism>
<evidence type="ECO:0000256" key="6">
    <source>
        <dbReference type="ARBA" id="ARBA00023125"/>
    </source>
</evidence>